<feature type="chain" id="PRO_5039429663" evidence="1">
    <location>
        <begin position="31"/>
        <end position="143"/>
    </location>
</feature>
<dbReference type="InterPro" id="IPR025240">
    <property type="entry name" value="DUF4189"/>
</dbReference>
<comment type="caution">
    <text evidence="3">The sequence shown here is derived from an EMBL/GenBank/DDBJ whole genome shotgun (WGS) entry which is preliminary data.</text>
</comment>
<keyword evidence="4" id="KW-1185">Reference proteome</keyword>
<dbReference type="AlphaFoldDB" id="A0A318HJP2"/>
<reference evidence="4" key="1">
    <citation type="submission" date="2018-05" db="EMBL/GenBank/DDBJ databases">
        <authorList>
            <person name="Deangelis K."/>
            <person name="Huntemann M."/>
            <person name="Clum A."/>
            <person name="Pillay M."/>
            <person name="Palaniappan K."/>
            <person name="Varghese N."/>
            <person name="Mikhailova N."/>
            <person name="Stamatis D."/>
            <person name="Reddy T."/>
            <person name="Daum C."/>
            <person name="Shapiro N."/>
            <person name="Ivanova N."/>
            <person name="Kyrpides N."/>
            <person name="Woyke T."/>
        </authorList>
    </citation>
    <scope>NUCLEOTIDE SEQUENCE [LARGE SCALE GENOMIC DNA]</scope>
    <source>
        <strain evidence="4">GAS496</strain>
    </source>
</reference>
<dbReference type="OrthoDB" id="4735794at2"/>
<dbReference type="RefSeq" id="WP_110317047.1">
    <property type="nucleotide sequence ID" value="NZ_QJJU01000010.1"/>
</dbReference>
<sequence>MNANHTLNKIFAGAVASCALTLFGAGSMVAAPVAKADLDFECKPGCWGALAASPTTGQLEMITNATTQQRAEDKAVLWCDVLGKTNDCYIVTSGLGCLSLAESSDGKTLAGRVAPTQDAADAAALDGAGPGSTIDLHDCNSWL</sequence>
<gene>
    <name evidence="3" type="ORF">C8E89_11061</name>
</gene>
<evidence type="ECO:0000313" key="3">
    <source>
        <dbReference type="EMBL" id="PXX07675.1"/>
    </source>
</evidence>
<keyword evidence="1" id="KW-0732">Signal</keyword>
<dbReference type="Pfam" id="PF13827">
    <property type="entry name" value="DUF4189"/>
    <property type="match status" value="1"/>
</dbReference>
<evidence type="ECO:0000256" key="1">
    <source>
        <dbReference type="SAM" id="SignalP"/>
    </source>
</evidence>
<proteinExistence type="predicted"/>
<dbReference type="Proteomes" id="UP000247781">
    <property type="component" value="Unassembled WGS sequence"/>
</dbReference>
<accession>A0A318HJP2</accession>
<evidence type="ECO:0000259" key="2">
    <source>
        <dbReference type="Pfam" id="PF13827"/>
    </source>
</evidence>
<evidence type="ECO:0000313" key="4">
    <source>
        <dbReference type="Proteomes" id="UP000247781"/>
    </source>
</evidence>
<organism evidence="3 4">
    <name type="scientific">Mycolicibacterium moriokaense</name>
    <dbReference type="NCBI Taxonomy" id="39691"/>
    <lineage>
        <taxon>Bacteria</taxon>
        <taxon>Bacillati</taxon>
        <taxon>Actinomycetota</taxon>
        <taxon>Actinomycetes</taxon>
        <taxon>Mycobacteriales</taxon>
        <taxon>Mycobacteriaceae</taxon>
        <taxon>Mycolicibacterium</taxon>
    </lineage>
</organism>
<dbReference type="EMBL" id="QJJU01000010">
    <property type="protein sequence ID" value="PXX07675.1"/>
    <property type="molecule type" value="Genomic_DNA"/>
</dbReference>
<reference evidence="3 4" key="2">
    <citation type="submission" date="2018-06" db="EMBL/GenBank/DDBJ databases">
        <title>Sequencing of bacterial isolates from soil warming experiment in Harvard Forest, Massachusetts, USA.</title>
        <authorList>
            <person name="Deangelis K.PhD."/>
        </authorList>
    </citation>
    <scope>NUCLEOTIDE SEQUENCE [LARGE SCALE GENOMIC DNA]</scope>
    <source>
        <strain evidence="3 4">GAS496</strain>
    </source>
</reference>
<feature type="domain" description="DUF4189" evidence="2">
    <location>
        <begin position="47"/>
        <end position="126"/>
    </location>
</feature>
<feature type="signal peptide" evidence="1">
    <location>
        <begin position="1"/>
        <end position="30"/>
    </location>
</feature>
<protein>
    <submittedName>
        <fullName evidence="3">Uncharacterized protein DUF4189</fullName>
    </submittedName>
</protein>
<name>A0A318HJP2_9MYCO</name>